<proteinExistence type="predicted"/>
<dbReference type="EMBL" id="UGTS01000006">
    <property type="protein sequence ID" value="SUC40181.1"/>
    <property type="molecule type" value="Genomic_DNA"/>
</dbReference>
<evidence type="ECO:0000256" key="6">
    <source>
        <dbReference type="SAM" id="Phobius"/>
    </source>
</evidence>
<evidence type="ECO:0000256" key="1">
    <source>
        <dbReference type="ARBA" id="ARBA00004651"/>
    </source>
</evidence>
<feature type="region of interest" description="Disordered" evidence="5">
    <location>
        <begin position="1"/>
        <end position="23"/>
    </location>
</feature>
<feature type="transmembrane region" description="Helical" evidence="6">
    <location>
        <begin position="62"/>
        <end position="81"/>
    </location>
</feature>
<protein>
    <submittedName>
        <fullName evidence="7">MFS family transporter</fullName>
    </submittedName>
</protein>
<keyword evidence="3" id="KW-1003">Cell membrane</keyword>
<evidence type="ECO:0000313" key="8">
    <source>
        <dbReference type="Proteomes" id="UP000254191"/>
    </source>
</evidence>
<accession>A0A379GH49</accession>
<keyword evidence="2" id="KW-0813">Transport</keyword>
<dbReference type="GO" id="GO:0005886">
    <property type="term" value="C:plasma membrane"/>
    <property type="evidence" value="ECO:0007669"/>
    <property type="project" value="UniProtKB-SubCell"/>
</dbReference>
<keyword evidence="6" id="KW-0812">Transmembrane</keyword>
<evidence type="ECO:0000256" key="3">
    <source>
        <dbReference type="ARBA" id="ARBA00022475"/>
    </source>
</evidence>
<dbReference type="InterPro" id="IPR051084">
    <property type="entry name" value="H+-coupled_symporters"/>
</dbReference>
<organism evidence="7 8">
    <name type="scientific">Proteus mirabilis</name>
    <dbReference type="NCBI Taxonomy" id="584"/>
    <lineage>
        <taxon>Bacteria</taxon>
        <taxon>Pseudomonadati</taxon>
        <taxon>Pseudomonadota</taxon>
        <taxon>Gammaproteobacteria</taxon>
        <taxon>Enterobacterales</taxon>
        <taxon>Morganellaceae</taxon>
        <taxon>Proteus</taxon>
    </lineage>
</organism>
<feature type="compositionally biased region" description="Polar residues" evidence="5">
    <location>
        <begin position="1"/>
        <end position="15"/>
    </location>
</feature>
<evidence type="ECO:0000313" key="7">
    <source>
        <dbReference type="EMBL" id="SUC40181.1"/>
    </source>
</evidence>
<sequence length="95" mass="10952">MTSQSHSTQPLSQPTARPLNRNDYKTLGLSSLGGTLEFYDFVIFVFFTKTLSHLFFPGDNAFIAQMQTLGIFAAGYLCSSFRWHHYGSLWRYYRP</sequence>
<dbReference type="SUPFAM" id="SSF103473">
    <property type="entry name" value="MFS general substrate transporter"/>
    <property type="match status" value="1"/>
</dbReference>
<keyword evidence="4" id="KW-0769">Symport</keyword>
<dbReference type="GO" id="GO:0015293">
    <property type="term" value="F:symporter activity"/>
    <property type="evidence" value="ECO:0007669"/>
    <property type="project" value="UniProtKB-KW"/>
</dbReference>
<comment type="subcellular location">
    <subcellularLocation>
        <location evidence="1">Cell membrane</location>
        <topology evidence="1">Multi-pass membrane protein</topology>
    </subcellularLocation>
</comment>
<dbReference type="Proteomes" id="UP000254191">
    <property type="component" value="Unassembled WGS sequence"/>
</dbReference>
<dbReference type="PANTHER" id="PTHR43528">
    <property type="entry name" value="ALPHA-KETOGLUTARATE PERMEASE"/>
    <property type="match status" value="1"/>
</dbReference>
<dbReference type="AlphaFoldDB" id="A0A379GH49"/>
<evidence type="ECO:0000256" key="5">
    <source>
        <dbReference type="SAM" id="MobiDB-lite"/>
    </source>
</evidence>
<dbReference type="InterPro" id="IPR036259">
    <property type="entry name" value="MFS_trans_sf"/>
</dbReference>
<dbReference type="PANTHER" id="PTHR43528:SF7">
    <property type="entry name" value="MFS TRANSPORTER"/>
    <property type="match status" value="1"/>
</dbReference>
<gene>
    <name evidence="7" type="primary">kgtP</name>
    <name evidence="7" type="ORF">NCTC11938_04471</name>
</gene>
<reference evidence="7 8" key="1">
    <citation type="submission" date="2018-06" db="EMBL/GenBank/DDBJ databases">
        <authorList>
            <consortium name="Pathogen Informatics"/>
            <person name="Doyle S."/>
        </authorList>
    </citation>
    <scope>NUCLEOTIDE SEQUENCE [LARGE SCALE GENOMIC DNA]</scope>
    <source>
        <strain evidence="7 8">NCTC11938</strain>
    </source>
</reference>
<keyword evidence="6" id="KW-0472">Membrane</keyword>
<keyword evidence="6" id="KW-1133">Transmembrane helix</keyword>
<evidence type="ECO:0000256" key="4">
    <source>
        <dbReference type="ARBA" id="ARBA00022847"/>
    </source>
</evidence>
<name>A0A379GH49_PROMI</name>
<evidence type="ECO:0000256" key="2">
    <source>
        <dbReference type="ARBA" id="ARBA00022448"/>
    </source>
</evidence>